<feature type="transmembrane region" description="Helical" evidence="1">
    <location>
        <begin position="12"/>
        <end position="33"/>
    </location>
</feature>
<keyword evidence="1" id="KW-1133">Transmembrane helix</keyword>
<dbReference type="Proteomes" id="UP001595791">
    <property type="component" value="Unassembled WGS sequence"/>
</dbReference>
<sequence>MQKKFSFIEKFSVIAAASSVAIAALFTCLKLNLAPGYAEFIVGHLAWNAGTKSQDLLAGPVFILTLLAGLWLFSAPIRRLGPQSENAQHYVEQLLWCLAPVLAILGGVLSKLPADKPALILSNVGLVFLGLAGFALRQQRPIEPRLAGLALLGSVMLALLPFEWFLLHGRLNGPTDAPLPLLAAGLSGFAALMLNLVLLLWRPDLLARLLPHLLLLGQFGLALCYLCLYPARLQAPGELTQYSTTPALKLFVAALVAWTMLDSLRRYLVHLRTREADWYALLSPPALFGLLLAIKAGWTLAPLVLPDDYHFGERVLGWWSYLHGTVPYLGYIPPHGLIADDLPGLLSSLFYDGTAAATAETSRMSQLLLGLGAFLALRRYSGSLGLAFCAVLFIGEQPNWLYLTLFMCLWLSPWLLERPALWLTSWIIGTPLLILGVPPQGLLAAAASGLVLPYMLWRLLQQDRPLQRAWPIGLALGLLLIVALLTPLLPMLFNAIRYVLENGPINQVAYGIPWQLSWGFGERSGFVFELLRMSWTIVPVFCAVMVYQSYQRPEISRAMLAPALAVFVFSLLMIPYSMGRIDPGSGSRPMIVGVFIWTMLLPIAVWWLIQPLQRVMLAVLVVAGLGASQNYGLPSSEMFSAAFAPKIPVSPLRDSAAAGMPNIGRAMVEDKHWERLTRLQQVLAAKLRPGESYLDLSSRNAQYFYLDRLPRQMPVTAPYNLVPLGQQHRALERLSRDLPSIALLEADNIVHDGGGPALRSHYLYRFVLEHYTPALENGFVIGHANPLPVPTRPLTLSTKVSNLSDPTWDRGVHRSEAALVVAHPNWLASVPVGLEVRLDNGELRRINRVNLSDGTLWLEGPPLDPAQVGFPHGLSLDLPPEQIAAHRLALLDRAFAQPELGKIPVAWGRSERSLAKRMTLVHSLDSLPLTLSQLRQAGSDYQSLGNDPQLLFDLSGLQLAGREAGLLRFEFQCREARAEPRFQIFWWGDDQGGASEAASVSFTAQDGTLIVPLDASPRWLTLRQLTGLRIDLNTPEACQGFSLKRIGLYQRVAAGR</sequence>
<feature type="transmembrane region" description="Helical" evidence="1">
    <location>
        <begin position="559"/>
        <end position="578"/>
    </location>
</feature>
<feature type="transmembrane region" description="Helical" evidence="1">
    <location>
        <begin position="94"/>
        <end position="112"/>
    </location>
</feature>
<evidence type="ECO:0008006" key="4">
    <source>
        <dbReference type="Google" id="ProtNLM"/>
    </source>
</evidence>
<evidence type="ECO:0000313" key="3">
    <source>
        <dbReference type="Proteomes" id="UP001595791"/>
    </source>
</evidence>
<feature type="transmembrane region" description="Helical" evidence="1">
    <location>
        <begin position="615"/>
        <end position="633"/>
    </location>
</feature>
<feature type="transmembrane region" description="Helical" evidence="1">
    <location>
        <begin position="526"/>
        <end position="547"/>
    </location>
</feature>
<feature type="transmembrane region" description="Helical" evidence="1">
    <location>
        <begin position="179"/>
        <end position="201"/>
    </location>
</feature>
<keyword evidence="1" id="KW-0472">Membrane</keyword>
<proteinExistence type="predicted"/>
<feature type="transmembrane region" description="Helical" evidence="1">
    <location>
        <begin position="53"/>
        <end position="73"/>
    </location>
</feature>
<evidence type="ECO:0000313" key="2">
    <source>
        <dbReference type="EMBL" id="MFC4157936.1"/>
    </source>
</evidence>
<evidence type="ECO:0000256" key="1">
    <source>
        <dbReference type="SAM" id="Phobius"/>
    </source>
</evidence>
<feature type="transmembrane region" description="Helical" evidence="1">
    <location>
        <begin position="400"/>
        <end position="416"/>
    </location>
</feature>
<gene>
    <name evidence="2" type="ORF">ACFOW7_01065</name>
</gene>
<reference evidence="3" key="1">
    <citation type="journal article" date="2019" name="Int. J. Syst. Evol. Microbiol.">
        <title>The Global Catalogue of Microorganisms (GCM) 10K type strain sequencing project: providing services to taxonomists for standard genome sequencing and annotation.</title>
        <authorList>
            <consortium name="The Broad Institute Genomics Platform"/>
            <consortium name="The Broad Institute Genome Sequencing Center for Infectious Disease"/>
            <person name="Wu L."/>
            <person name="Ma J."/>
        </authorList>
    </citation>
    <scope>NUCLEOTIDE SEQUENCE [LARGE SCALE GENOMIC DNA]</scope>
    <source>
        <strain evidence="3">LMG 29894</strain>
    </source>
</reference>
<feature type="transmembrane region" description="Helical" evidence="1">
    <location>
        <begin position="276"/>
        <end position="298"/>
    </location>
</feature>
<feature type="transmembrane region" description="Helical" evidence="1">
    <location>
        <begin position="590"/>
        <end position="608"/>
    </location>
</feature>
<feature type="transmembrane region" description="Helical" evidence="1">
    <location>
        <begin position="213"/>
        <end position="231"/>
    </location>
</feature>
<feature type="transmembrane region" description="Helical" evidence="1">
    <location>
        <begin position="472"/>
        <end position="493"/>
    </location>
</feature>
<feature type="transmembrane region" description="Helical" evidence="1">
    <location>
        <begin position="441"/>
        <end position="460"/>
    </location>
</feature>
<keyword evidence="3" id="KW-1185">Reference proteome</keyword>
<organism evidence="2 3">
    <name type="scientific">Chitinimonas lacunae</name>
    <dbReference type="NCBI Taxonomy" id="1963018"/>
    <lineage>
        <taxon>Bacteria</taxon>
        <taxon>Pseudomonadati</taxon>
        <taxon>Pseudomonadota</taxon>
        <taxon>Betaproteobacteria</taxon>
        <taxon>Neisseriales</taxon>
        <taxon>Chitinibacteraceae</taxon>
        <taxon>Chitinimonas</taxon>
    </lineage>
</organism>
<keyword evidence="1" id="KW-0812">Transmembrane</keyword>
<dbReference type="RefSeq" id="WP_378160108.1">
    <property type="nucleotide sequence ID" value="NZ_JBHSBU010000001.1"/>
</dbReference>
<feature type="transmembrane region" description="Helical" evidence="1">
    <location>
        <begin position="367"/>
        <end position="393"/>
    </location>
</feature>
<feature type="transmembrane region" description="Helical" evidence="1">
    <location>
        <begin position="148"/>
        <end position="167"/>
    </location>
</feature>
<feature type="transmembrane region" description="Helical" evidence="1">
    <location>
        <begin position="246"/>
        <end position="264"/>
    </location>
</feature>
<name>A0ABV8MM53_9NEIS</name>
<feature type="transmembrane region" description="Helical" evidence="1">
    <location>
        <begin position="118"/>
        <end position="136"/>
    </location>
</feature>
<accession>A0ABV8MM53</accession>
<comment type="caution">
    <text evidence="2">The sequence shown here is derived from an EMBL/GenBank/DDBJ whole genome shotgun (WGS) entry which is preliminary data.</text>
</comment>
<dbReference type="EMBL" id="JBHSBU010000001">
    <property type="protein sequence ID" value="MFC4157936.1"/>
    <property type="molecule type" value="Genomic_DNA"/>
</dbReference>
<protein>
    <recommendedName>
        <fullName evidence="4">Glycosyltransferase RgtA/B/C/D-like domain-containing protein</fullName>
    </recommendedName>
</protein>